<dbReference type="PROSITE" id="PS00383">
    <property type="entry name" value="TYR_PHOSPHATASE_1"/>
    <property type="match status" value="1"/>
</dbReference>
<dbReference type="GeneID" id="100366822"/>
<feature type="domain" description="Tyrosine-protein phosphatase" evidence="3">
    <location>
        <begin position="61"/>
        <end position="202"/>
    </location>
</feature>
<protein>
    <submittedName>
        <fullName evidence="6">Dual specificity protein phosphatase 19-like</fullName>
    </submittedName>
</protein>
<evidence type="ECO:0000259" key="4">
    <source>
        <dbReference type="PROSITE" id="PS50056"/>
    </source>
</evidence>
<dbReference type="RefSeq" id="XP_002737637.1">
    <property type="nucleotide sequence ID" value="XM_002737591.2"/>
</dbReference>
<dbReference type="PROSITE" id="PS50056">
    <property type="entry name" value="TYR_PHOSPHATASE_2"/>
    <property type="match status" value="1"/>
</dbReference>
<sequence>MNFLRDVRTFSQKSLRRVETTVVTSGGQKFMECRLDNGKFKLSDTGERCMGFCGDYKPDLQVACVRPWILLSSQDVAADYDLLVENKVTHILNVASLVDNHFEDDFIYLKLEILDIPETDITRYFDQCFKFIDEAKSSNGVVLVHCNAGVSRSASIIIGYLMHTENISLEDCLETLKEIRPGIRPNAGFMSQLQGYEIMNKKW</sequence>
<evidence type="ECO:0000313" key="6">
    <source>
        <dbReference type="RefSeq" id="XP_002737637.1"/>
    </source>
</evidence>
<organism evidence="5 6">
    <name type="scientific">Saccoglossus kowalevskii</name>
    <name type="common">Acorn worm</name>
    <dbReference type="NCBI Taxonomy" id="10224"/>
    <lineage>
        <taxon>Eukaryota</taxon>
        <taxon>Metazoa</taxon>
        <taxon>Hemichordata</taxon>
        <taxon>Enteropneusta</taxon>
        <taxon>Harrimaniidae</taxon>
        <taxon>Saccoglossus</taxon>
    </lineage>
</organism>
<evidence type="ECO:0000256" key="1">
    <source>
        <dbReference type="ARBA" id="ARBA00022801"/>
    </source>
</evidence>
<accession>A0ABM0GUI7</accession>
<evidence type="ECO:0000259" key="3">
    <source>
        <dbReference type="PROSITE" id="PS50054"/>
    </source>
</evidence>
<reference evidence="6" key="1">
    <citation type="submission" date="2025-08" db="UniProtKB">
        <authorList>
            <consortium name="RefSeq"/>
        </authorList>
    </citation>
    <scope>IDENTIFICATION</scope>
    <source>
        <tissue evidence="6">Testes</tissue>
    </source>
</reference>
<dbReference type="PANTHER" id="PTHR46377:SF1">
    <property type="entry name" value="DUAL SPECIFICITY PROTEIN PHOSPHATASE 19"/>
    <property type="match status" value="1"/>
</dbReference>
<dbReference type="Proteomes" id="UP000694865">
    <property type="component" value="Unplaced"/>
</dbReference>
<dbReference type="SMART" id="SM00195">
    <property type="entry name" value="DSPc"/>
    <property type="match status" value="1"/>
</dbReference>
<dbReference type="InterPro" id="IPR000340">
    <property type="entry name" value="Dual-sp_phosphatase_cat-dom"/>
</dbReference>
<dbReference type="InterPro" id="IPR016130">
    <property type="entry name" value="Tyr_Pase_AS"/>
</dbReference>
<keyword evidence="2" id="KW-0904">Protein phosphatase</keyword>
<evidence type="ECO:0000313" key="5">
    <source>
        <dbReference type="Proteomes" id="UP000694865"/>
    </source>
</evidence>
<dbReference type="InterPro" id="IPR020422">
    <property type="entry name" value="TYR_PHOSPHATASE_DUAL_dom"/>
</dbReference>
<dbReference type="PROSITE" id="PS50054">
    <property type="entry name" value="TYR_PHOSPHATASE_DUAL"/>
    <property type="match status" value="1"/>
</dbReference>
<dbReference type="Gene3D" id="3.90.190.10">
    <property type="entry name" value="Protein tyrosine phosphatase superfamily"/>
    <property type="match status" value="1"/>
</dbReference>
<dbReference type="SUPFAM" id="SSF52799">
    <property type="entry name" value="(Phosphotyrosine protein) phosphatases II"/>
    <property type="match status" value="1"/>
</dbReference>
<dbReference type="InterPro" id="IPR000387">
    <property type="entry name" value="Tyr_Pase_dom"/>
</dbReference>
<name>A0ABM0GUI7_SACKO</name>
<keyword evidence="1" id="KW-0378">Hydrolase</keyword>
<dbReference type="SMART" id="SM00404">
    <property type="entry name" value="PTPc_motif"/>
    <property type="match status" value="1"/>
</dbReference>
<dbReference type="Pfam" id="PF00782">
    <property type="entry name" value="DSPc"/>
    <property type="match status" value="1"/>
</dbReference>
<keyword evidence="5" id="KW-1185">Reference proteome</keyword>
<dbReference type="InterPro" id="IPR029021">
    <property type="entry name" value="Prot-tyrosine_phosphatase-like"/>
</dbReference>
<dbReference type="PANTHER" id="PTHR46377">
    <property type="entry name" value="DUAL SPECIFICITY PROTEIN PHOSPHATASE 19"/>
    <property type="match status" value="1"/>
</dbReference>
<dbReference type="CDD" id="cd14523">
    <property type="entry name" value="DSP_DUSP19"/>
    <property type="match status" value="1"/>
</dbReference>
<evidence type="ECO:0000256" key="2">
    <source>
        <dbReference type="ARBA" id="ARBA00022912"/>
    </source>
</evidence>
<dbReference type="InterPro" id="IPR003595">
    <property type="entry name" value="Tyr_Pase_cat"/>
</dbReference>
<feature type="domain" description="Tyrosine specific protein phosphatases" evidence="4">
    <location>
        <begin position="123"/>
        <end position="183"/>
    </location>
</feature>
<proteinExistence type="predicted"/>
<gene>
    <name evidence="6" type="primary">LOC100366822</name>
</gene>